<evidence type="ECO:0000256" key="5">
    <source>
        <dbReference type="SAM" id="Phobius"/>
    </source>
</evidence>
<keyword evidence="3 5" id="KW-1133">Transmembrane helix</keyword>
<evidence type="ECO:0000256" key="4">
    <source>
        <dbReference type="ARBA" id="ARBA00023136"/>
    </source>
</evidence>
<feature type="transmembrane region" description="Helical" evidence="5">
    <location>
        <begin position="55"/>
        <end position="84"/>
    </location>
</feature>
<evidence type="ECO:0000256" key="1">
    <source>
        <dbReference type="ARBA" id="ARBA00004141"/>
    </source>
</evidence>
<dbReference type="AlphaFoldDB" id="A0A2P6MV25"/>
<comment type="subcellular location">
    <subcellularLocation>
        <location evidence="1">Membrane</location>
        <topology evidence="1">Multi-pass membrane protein</topology>
    </subcellularLocation>
</comment>
<dbReference type="OrthoDB" id="542931at2759"/>
<evidence type="ECO:0000256" key="3">
    <source>
        <dbReference type="ARBA" id="ARBA00022989"/>
    </source>
</evidence>
<protein>
    <submittedName>
        <fullName evidence="6">Uncharacterized protein</fullName>
    </submittedName>
</protein>
<evidence type="ECO:0000313" key="7">
    <source>
        <dbReference type="Proteomes" id="UP000241769"/>
    </source>
</evidence>
<dbReference type="Pfam" id="PF09801">
    <property type="entry name" value="SYS1"/>
    <property type="match status" value="1"/>
</dbReference>
<dbReference type="GO" id="GO:0016020">
    <property type="term" value="C:membrane"/>
    <property type="evidence" value="ECO:0007669"/>
    <property type="project" value="UniProtKB-SubCell"/>
</dbReference>
<keyword evidence="7" id="KW-1185">Reference proteome</keyword>
<sequence>MGKIKDDSTRVILRNLLILLPAFYGQYYFLAIILTAGFHAPWSHLGYLPFDWEQFYFTAGAPLAGWLALVLNFLLAVVHIFFIVRSTKNSWDYAVSLGIIHFILTCIVSRRFPLNWIWWVTIILTDVLLVVASELSTYFLSDLRAIDVNHT</sequence>
<evidence type="ECO:0000256" key="2">
    <source>
        <dbReference type="ARBA" id="ARBA00022692"/>
    </source>
</evidence>
<comment type="caution">
    <text evidence="6">The sequence shown here is derived from an EMBL/GenBank/DDBJ whole genome shotgun (WGS) entry which is preliminary data.</text>
</comment>
<proteinExistence type="predicted"/>
<keyword evidence="2 5" id="KW-0812">Transmembrane</keyword>
<organism evidence="6 7">
    <name type="scientific">Planoprotostelium fungivorum</name>
    <dbReference type="NCBI Taxonomy" id="1890364"/>
    <lineage>
        <taxon>Eukaryota</taxon>
        <taxon>Amoebozoa</taxon>
        <taxon>Evosea</taxon>
        <taxon>Variosea</taxon>
        <taxon>Cavosteliida</taxon>
        <taxon>Cavosteliaceae</taxon>
        <taxon>Planoprotostelium</taxon>
    </lineage>
</organism>
<name>A0A2P6MV25_9EUKA</name>
<dbReference type="InterPro" id="IPR019185">
    <property type="entry name" value="Integral_membrane_SYS1-rel"/>
</dbReference>
<dbReference type="Proteomes" id="UP000241769">
    <property type="component" value="Unassembled WGS sequence"/>
</dbReference>
<reference evidence="6 7" key="1">
    <citation type="journal article" date="2018" name="Genome Biol. Evol.">
        <title>Multiple Roots of Fruiting Body Formation in Amoebozoa.</title>
        <authorList>
            <person name="Hillmann F."/>
            <person name="Forbes G."/>
            <person name="Novohradska S."/>
            <person name="Ferling I."/>
            <person name="Riege K."/>
            <person name="Groth M."/>
            <person name="Westermann M."/>
            <person name="Marz M."/>
            <person name="Spaller T."/>
            <person name="Winckler T."/>
            <person name="Schaap P."/>
            <person name="Glockner G."/>
        </authorList>
    </citation>
    <scope>NUCLEOTIDE SEQUENCE [LARGE SCALE GENOMIC DNA]</scope>
    <source>
        <strain evidence="6 7">Jena</strain>
    </source>
</reference>
<dbReference type="InParanoid" id="A0A2P6MV25"/>
<keyword evidence="4 5" id="KW-0472">Membrane</keyword>
<evidence type="ECO:0000313" key="6">
    <source>
        <dbReference type="EMBL" id="PRP75544.1"/>
    </source>
</evidence>
<feature type="transmembrane region" description="Helical" evidence="5">
    <location>
        <begin position="12"/>
        <end position="35"/>
    </location>
</feature>
<dbReference type="PANTHER" id="PTHR12952">
    <property type="entry name" value="SYS1"/>
    <property type="match status" value="1"/>
</dbReference>
<dbReference type="EMBL" id="MDYQ01000378">
    <property type="protein sequence ID" value="PRP75544.1"/>
    <property type="molecule type" value="Genomic_DNA"/>
</dbReference>
<feature type="transmembrane region" description="Helical" evidence="5">
    <location>
        <begin position="91"/>
        <end position="110"/>
    </location>
</feature>
<feature type="transmembrane region" description="Helical" evidence="5">
    <location>
        <begin position="116"/>
        <end position="140"/>
    </location>
</feature>
<gene>
    <name evidence="6" type="ORF">PROFUN_09030</name>
</gene>
<dbReference type="PANTHER" id="PTHR12952:SF1">
    <property type="entry name" value="TRANSMEMBRANE PROTEIN 244"/>
    <property type="match status" value="1"/>
</dbReference>
<accession>A0A2P6MV25</accession>